<dbReference type="OrthoDB" id="8557335at2"/>
<dbReference type="Proteomes" id="UP000318405">
    <property type="component" value="Unassembled WGS sequence"/>
</dbReference>
<protein>
    <submittedName>
        <fullName evidence="5">SDR family NAD(P)-dependent oxidoreductase</fullName>
    </submittedName>
</protein>
<dbReference type="GO" id="GO:0006633">
    <property type="term" value="P:fatty acid biosynthetic process"/>
    <property type="evidence" value="ECO:0007669"/>
    <property type="project" value="TreeGrafter"/>
</dbReference>
<reference evidence="5 6" key="1">
    <citation type="submission" date="2019-07" db="EMBL/GenBank/DDBJ databases">
        <title>Qingshengfaniella alkalisoli gen. nov., sp. nov., isolated from saline soil.</title>
        <authorList>
            <person name="Xu L."/>
            <person name="Huang X.-X."/>
            <person name="Sun J.-Q."/>
        </authorList>
    </citation>
    <scope>NUCLEOTIDE SEQUENCE [LARGE SCALE GENOMIC DNA]</scope>
    <source>
        <strain evidence="5 6">DSM 27279</strain>
    </source>
</reference>
<evidence type="ECO:0000313" key="5">
    <source>
        <dbReference type="EMBL" id="TSH98811.1"/>
    </source>
</evidence>
<comment type="caution">
    <text evidence="5">The sequence shown here is derived from an EMBL/GenBank/DDBJ whole genome shotgun (WGS) entry which is preliminary data.</text>
</comment>
<keyword evidence="6" id="KW-1185">Reference proteome</keyword>
<evidence type="ECO:0000256" key="3">
    <source>
        <dbReference type="RuleBase" id="RU000363"/>
    </source>
</evidence>
<dbReference type="Pfam" id="PF00106">
    <property type="entry name" value="adh_short"/>
    <property type="match status" value="1"/>
</dbReference>
<name>A0A556B0V6_9BURK</name>
<proteinExistence type="inferred from homology"/>
<evidence type="ECO:0000256" key="1">
    <source>
        <dbReference type="ARBA" id="ARBA00006484"/>
    </source>
</evidence>
<dbReference type="PROSITE" id="PS00061">
    <property type="entry name" value="ADH_SHORT"/>
    <property type="match status" value="1"/>
</dbReference>
<dbReference type="InterPro" id="IPR036291">
    <property type="entry name" value="NAD(P)-bd_dom_sf"/>
</dbReference>
<dbReference type="InterPro" id="IPR020904">
    <property type="entry name" value="Sc_DH/Rdtase_CS"/>
</dbReference>
<feature type="domain" description="Ketoreductase" evidence="4">
    <location>
        <begin position="8"/>
        <end position="190"/>
    </location>
</feature>
<dbReference type="FunFam" id="3.40.50.720:FF:000084">
    <property type="entry name" value="Short-chain dehydrogenase reductase"/>
    <property type="match status" value="1"/>
</dbReference>
<dbReference type="EMBL" id="VLTJ01000003">
    <property type="protein sequence ID" value="TSH98811.1"/>
    <property type="molecule type" value="Genomic_DNA"/>
</dbReference>
<dbReference type="PANTHER" id="PTHR42760:SF133">
    <property type="entry name" value="3-OXOACYL-[ACYL-CARRIER-PROTEIN] REDUCTASE"/>
    <property type="match status" value="1"/>
</dbReference>
<evidence type="ECO:0000259" key="4">
    <source>
        <dbReference type="SMART" id="SM00822"/>
    </source>
</evidence>
<dbReference type="SUPFAM" id="SSF51735">
    <property type="entry name" value="NAD(P)-binding Rossmann-fold domains"/>
    <property type="match status" value="1"/>
</dbReference>
<evidence type="ECO:0000256" key="2">
    <source>
        <dbReference type="ARBA" id="ARBA00023002"/>
    </source>
</evidence>
<comment type="similarity">
    <text evidence="1 3">Belongs to the short-chain dehydrogenases/reductases (SDR) family.</text>
</comment>
<dbReference type="AlphaFoldDB" id="A0A556B0V6"/>
<gene>
    <name evidence="5" type="ORF">FOZ76_01460</name>
</gene>
<evidence type="ECO:0000313" key="6">
    <source>
        <dbReference type="Proteomes" id="UP000318405"/>
    </source>
</evidence>
<dbReference type="RefSeq" id="WP_143946349.1">
    <property type="nucleotide sequence ID" value="NZ_BAABMB010000001.1"/>
</dbReference>
<dbReference type="Gene3D" id="3.40.50.720">
    <property type="entry name" value="NAD(P)-binding Rossmann-like Domain"/>
    <property type="match status" value="1"/>
</dbReference>
<sequence>MKGTLEAKVAIVTGAGRGIGRAVALKLAGAGAAVLVNDLDEPPAREVAAQIEAAGGRAFALAGDAAAPDFGTRTVAAALEHFGALDVIVNNAGYTWDNVIQKMSDEQWEAILACHLTAPFRLLRAAQPYFRERSRAEAAEGREVFRKVVNVSSVSGTGGNAGQANYSAAKAGVIGLTKALAKEWGPMKVNVNCVAFGAIETRLTQRVPAGERAVVQIQGREIRVGIPAERALAPGRDIPLGRLGTPEEAAGAIYLFCLPESDYLSGQTLICGGGRGGF</sequence>
<accession>A0A556B0V6</accession>
<dbReference type="GO" id="GO:0016616">
    <property type="term" value="F:oxidoreductase activity, acting on the CH-OH group of donors, NAD or NADP as acceptor"/>
    <property type="evidence" value="ECO:0007669"/>
    <property type="project" value="TreeGrafter"/>
</dbReference>
<dbReference type="SMART" id="SM00822">
    <property type="entry name" value="PKS_KR"/>
    <property type="match status" value="1"/>
</dbReference>
<keyword evidence="2" id="KW-0560">Oxidoreductase</keyword>
<dbReference type="PANTHER" id="PTHR42760">
    <property type="entry name" value="SHORT-CHAIN DEHYDROGENASES/REDUCTASES FAMILY MEMBER"/>
    <property type="match status" value="1"/>
</dbReference>
<dbReference type="PRINTS" id="PR00081">
    <property type="entry name" value="GDHRDH"/>
</dbReference>
<dbReference type="GO" id="GO:0048038">
    <property type="term" value="F:quinone binding"/>
    <property type="evidence" value="ECO:0007669"/>
    <property type="project" value="TreeGrafter"/>
</dbReference>
<dbReference type="PRINTS" id="PR00080">
    <property type="entry name" value="SDRFAMILY"/>
</dbReference>
<dbReference type="InterPro" id="IPR002347">
    <property type="entry name" value="SDR_fam"/>
</dbReference>
<dbReference type="InterPro" id="IPR057326">
    <property type="entry name" value="KR_dom"/>
</dbReference>
<organism evidence="5 6">
    <name type="scientific">Verticiella sediminum</name>
    <dbReference type="NCBI Taxonomy" id="1247510"/>
    <lineage>
        <taxon>Bacteria</taxon>
        <taxon>Pseudomonadati</taxon>
        <taxon>Pseudomonadota</taxon>
        <taxon>Betaproteobacteria</taxon>
        <taxon>Burkholderiales</taxon>
        <taxon>Alcaligenaceae</taxon>
        <taxon>Verticiella</taxon>
    </lineage>
</organism>